<evidence type="ECO:0000313" key="3">
    <source>
        <dbReference type="Proteomes" id="UP000326396"/>
    </source>
</evidence>
<reference evidence="2 3" key="1">
    <citation type="submission" date="2019-05" db="EMBL/GenBank/DDBJ databases">
        <title>Mikania micrantha, genome provides insights into the molecular mechanism of rapid growth.</title>
        <authorList>
            <person name="Liu B."/>
        </authorList>
    </citation>
    <scope>NUCLEOTIDE SEQUENCE [LARGE SCALE GENOMIC DNA]</scope>
    <source>
        <strain evidence="2">NLD-2019</strain>
        <tissue evidence="2">Leaf</tissue>
    </source>
</reference>
<feature type="compositionally biased region" description="Pro residues" evidence="1">
    <location>
        <begin position="1"/>
        <end position="22"/>
    </location>
</feature>
<comment type="caution">
    <text evidence="2">The sequence shown here is derived from an EMBL/GenBank/DDBJ whole genome shotgun (WGS) entry which is preliminary data.</text>
</comment>
<dbReference type="Proteomes" id="UP000326396">
    <property type="component" value="Linkage Group LG7"/>
</dbReference>
<protein>
    <submittedName>
        <fullName evidence="2">Uncharacterized protein</fullName>
    </submittedName>
</protein>
<evidence type="ECO:0000313" key="2">
    <source>
        <dbReference type="EMBL" id="KAD3068555.1"/>
    </source>
</evidence>
<keyword evidence="3" id="KW-1185">Reference proteome</keyword>
<dbReference type="EMBL" id="SZYD01000017">
    <property type="protein sequence ID" value="KAD3068555.1"/>
    <property type="molecule type" value="Genomic_DNA"/>
</dbReference>
<feature type="compositionally biased region" description="Low complexity" evidence="1">
    <location>
        <begin position="23"/>
        <end position="37"/>
    </location>
</feature>
<feature type="region of interest" description="Disordered" evidence="1">
    <location>
        <begin position="1"/>
        <end position="59"/>
    </location>
</feature>
<accession>A0A5N6M3R2</accession>
<gene>
    <name evidence="2" type="ORF">E3N88_36435</name>
</gene>
<dbReference type="AlphaFoldDB" id="A0A5N6M3R2"/>
<proteinExistence type="predicted"/>
<sequence>MPQPPHNPALIPPQSPALPEPSKPQSTPQSQQQQHQSFFTPGSPNDARTTFYDRETGKIGPEQQKQAYWALRMGQAVRQTRSTQVRRCARDGNGAPHLAASARNDGVAGDRDVLLDVQELTLTHYFITKVTEELMDIQRCTIGERALGPSCIPVFA</sequence>
<organism evidence="2 3">
    <name type="scientific">Mikania micrantha</name>
    <name type="common">bitter vine</name>
    <dbReference type="NCBI Taxonomy" id="192012"/>
    <lineage>
        <taxon>Eukaryota</taxon>
        <taxon>Viridiplantae</taxon>
        <taxon>Streptophyta</taxon>
        <taxon>Embryophyta</taxon>
        <taxon>Tracheophyta</taxon>
        <taxon>Spermatophyta</taxon>
        <taxon>Magnoliopsida</taxon>
        <taxon>eudicotyledons</taxon>
        <taxon>Gunneridae</taxon>
        <taxon>Pentapetalae</taxon>
        <taxon>asterids</taxon>
        <taxon>campanulids</taxon>
        <taxon>Asterales</taxon>
        <taxon>Asteraceae</taxon>
        <taxon>Asteroideae</taxon>
        <taxon>Heliantheae alliance</taxon>
        <taxon>Eupatorieae</taxon>
        <taxon>Mikania</taxon>
    </lineage>
</organism>
<evidence type="ECO:0000256" key="1">
    <source>
        <dbReference type="SAM" id="MobiDB-lite"/>
    </source>
</evidence>
<name>A0A5N6M3R2_9ASTR</name>
<feature type="compositionally biased region" description="Polar residues" evidence="1">
    <location>
        <begin position="38"/>
        <end position="48"/>
    </location>
</feature>